<dbReference type="PANTHER" id="PTHR33157:SF12">
    <property type="entry name" value="TRANSPOSASE TNP1_EN_SPM-LIKE DOMAIN-CONTAINING PROTEIN"/>
    <property type="match status" value="1"/>
</dbReference>
<feature type="compositionally biased region" description="Polar residues" evidence="1">
    <location>
        <begin position="39"/>
        <end position="52"/>
    </location>
</feature>
<evidence type="ECO:0000313" key="2">
    <source>
        <dbReference type="EMBL" id="KAF3341487.1"/>
    </source>
</evidence>
<proteinExistence type="predicted"/>
<reference evidence="2" key="1">
    <citation type="submission" date="2020-01" db="EMBL/GenBank/DDBJ databases">
        <title>Genome sequence of Kobresia littledalei, the first chromosome-level genome in the family Cyperaceae.</title>
        <authorList>
            <person name="Qu G."/>
        </authorList>
    </citation>
    <scope>NUCLEOTIDE SEQUENCE</scope>
    <source>
        <strain evidence="2">C.B.Clarke</strain>
        <tissue evidence="2">Leaf</tissue>
    </source>
</reference>
<dbReference type="InterPro" id="IPR004252">
    <property type="entry name" value="Probable_transposase_24"/>
</dbReference>
<dbReference type="PANTHER" id="PTHR33157">
    <property type="entry name" value="AUTONOMOUS TRANSPOSABLE ELEMENT EN-1 MOSAIC PROTEIN-RELATED"/>
    <property type="match status" value="1"/>
</dbReference>
<gene>
    <name evidence="2" type="ORF">FCM35_KLT00125</name>
</gene>
<sequence>MDKDGGACTKESLHRRKSPRLNPSCSANASLPPRPPPKTTSNPSVTKQVQQESEGRHGRMVRTRSGARIWMGPRTPRVVRSAVPSQTKAAAPQISQPPVQTEQSAAHSLSAAQPPSSRSPPRGVGIADPSGSKAAAPQISQPPVTEKDLYAAQSLSAAQLPSSRSPPRGVGSADPSGSKAAAPQISQPPVTEKDLSAAQSLSATPPPSSRSPPRGVGSADPSQLKAAAAAAPQISISPIQTEQSAAQSPSAVQTGSSWSPPPVVEMQMPHMSQTKSNAGWPDSQPPVQTEPDSTRDSTWPSWDGTNRSPNMENWEGAELSPNQGCADQSSEPSDEQCQDGQSSEPHFYAGVDDGGRRCILRRPLRECREALAACGQELVESASEVSAGQNKRKRNKEKSDVRCGRGLAKPRDPAAPGDRPELLVVGDGEFTSRPMCTKVITTIRILTLENLPGPFRSYKMFPTKARLLILQQFMQRYSWGHEEDIKRCLDVFENIAAEAYSRELTETRATCKKKHGVDKEVWKNHPPRWCKNVEAWKSLCDIWSTTKWDQISTTNRENRTKSPDVVYHVAGSRSTYKHKQALISETGQSVGLLDVFDRTHTRRSEEGKVYVNTRAQAAAESFRNSKAVHGDKKKEYELWEEVVKGEDKRGRLFGFGNKSRTKEATRVLETVEASFENPTKSTATSADSQPRKYTENEVSHLLAAERKEFASSLAAQQERHKSEMDEMRKHNEFIRRCFGQLFSAQGIDPPQFNARPFILSL</sequence>
<name>A0A833VI34_9POAL</name>
<feature type="compositionally biased region" description="Polar residues" evidence="1">
    <location>
        <begin position="285"/>
        <end position="311"/>
    </location>
</feature>
<accession>A0A833VI34</accession>
<feature type="compositionally biased region" description="Polar residues" evidence="1">
    <location>
        <begin position="83"/>
        <end position="107"/>
    </location>
</feature>
<feature type="compositionally biased region" description="Polar residues" evidence="1">
    <location>
        <begin position="320"/>
        <end position="331"/>
    </location>
</feature>
<dbReference type="Proteomes" id="UP000623129">
    <property type="component" value="Unassembled WGS sequence"/>
</dbReference>
<feature type="compositionally biased region" description="Low complexity" evidence="1">
    <location>
        <begin position="110"/>
        <end position="122"/>
    </location>
</feature>
<evidence type="ECO:0000256" key="1">
    <source>
        <dbReference type="SAM" id="MobiDB-lite"/>
    </source>
</evidence>
<organism evidence="2 3">
    <name type="scientific">Carex littledalei</name>
    <dbReference type="NCBI Taxonomy" id="544730"/>
    <lineage>
        <taxon>Eukaryota</taxon>
        <taxon>Viridiplantae</taxon>
        <taxon>Streptophyta</taxon>
        <taxon>Embryophyta</taxon>
        <taxon>Tracheophyta</taxon>
        <taxon>Spermatophyta</taxon>
        <taxon>Magnoliopsida</taxon>
        <taxon>Liliopsida</taxon>
        <taxon>Poales</taxon>
        <taxon>Cyperaceae</taxon>
        <taxon>Cyperoideae</taxon>
        <taxon>Cariceae</taxon>
        <taxon>Carex</taxon>
        <taxon>Carex subgen. Euthyceras</taxon>
    </lineage>
</organism>
<feature type="compositionally biased region" description="Polar residues" evidence="1">
    <location>
        <begin position="676"/>
        <end position="688"/>
    </location>
</feature>
<feature type="region of interest" description="Disordered" evidence="1">
    <location>
        <begin position="1"/>
        <end position="352"/>
    </location>
</feature>
<dbReference type="OrthoDB" id="1705129at2759"/>
<feature type="region of interest" description="Disordered" evidence="1">
    <location>
        <begin position="380"/>
        <end position="420"/>
    </location>
</feature>
<dbReference type="AlphaFoldDB" id="A0A833VI34"/>
<feature type="compositionally biased region" description="Polar residues" evidence="1">
    <location>
        <begin position="241"/>
        <end position="258"/>
    </location>
</feature>
<keyword evidence="3" id="KW-1185">Reference proteome</keyword>
<dbReference type="InterPro" id="IPR039266">
    <property type="entry name" value="EN-1/SPM"/>
</dbReference>
<comment type="caution">
    <text evidence="2">The sequence shown here is derived from an EMBL/GenBank/DDBJ whole genome shotgun (WGS) entry which is preliminary data.</text>
</comment>
<feature type="region of interest" description="Disordered" evidence="1">
    <location>
        <begin position="673"/>
        <end position="694"/>
    </location>
</feature>
<feature type="compositionally biased region" description="Low complexity" evidence="1">
    <location>
        <begin position="151"/>
        <end position="168"/>
    </location>
</feature>
<evidence type="ECO:0000313" key="3">
    <source>
        <dbReference type="Proteomes" id="UP000623129"/>
    </source>
</evidence>
<dbReference type="GO" id="GO:0032196">
    <property type="term" value="P:transposition"/>
    <property type="evidence" value="ECO:0007669"/>
    <property type="project" value="InterPro"/>
</dbReference>
<dbReference type="Pfam" id="PF03004">
    <property type="entry name" value="Transposase_24"/>
    <property type="match status" value="1"/>
</dbReference>
<feature type="compositionally biased region" description="Low complexity" evidence="1">
    <location>
        <begin position="211"/>
        <end position="240"/>
    </location>
</feature>
<protein>
    <submittedName>
        <fullName evidence="2">Plant transposase (Ptta/En/Spm family)</fullName>
    </submittedName>
</protein>
<dbReference type="EMBL" id="SWLB01000001">
    <property type="protein sequence ID" value="KAF3341487.1"/>
    <property type="molecule type" value="Genomic_DNA"/>
</dbReference>